<dbReference type="AlphaFoldDB" id="A0AAD5KF82"/>
<accession>A0AAD5KF82</accession>
<feature type="region of interest" description="Disordered" evidence="1">
    <location>
        <begin position="1"/>
        <end position="20"/>
    </location>
</feature>
<comment type="caution">
    <text evidence="2">The sequence shown here is derived from an EMBL/GenBank/DDBJ whole genome shotgun (WGS) entry which is preliminary data.</text>
</comment>
<evidence type="ECO:0000313" key="2">
    <source>
        <dbReference type="EMBL" id="KAI9550761.1"/>
    </source>
</evidence>
<feature type="compositionally biased region" description="Basic residues" evidence="1">
    <location>
        <begin position="451"/>
        <end position="460"/>
    </location>
</feature>
<sequence length="495" mass="55028">MNDDVITGGSRIPRTPIQPSVPQINVPLPNVPTVARSLNFDTLPVEPQIIPSTDCTHPEPISEPNSKAASPVVVPQPTRDYSQLSKLRSNVAYEAVAGLDTISNRKPRGSFASGTASGKRSPSFFARLAARISPAKSPPKVSPKSSSVAKTVLGFFTRNSPNGKSTEPEPTTPVRQDQEQPTEDILAQEEPSPILSTCNQEPEGERSGLPVDRSEDLGATNLVDSRHSSVEPLFTRPEPNDGVDRTYGPAETSNVDPTASVLTSIFISHARQFLTFLLSQIHCITELQSLTPQKHEIIIASLPNFGTTVRYRDDRLQHLTSEVRALSSHLEVQLLAHQHSFLTDVRNLIFYLRELRLLTPLEPLVPEINALLRKLDNFPGASNPNNVQLAEEIKQTLSQTKARLHRFLPIHSAEEVPQHLTVPQQAHRQEERTVRRPQQVRFADRRPIRPSPRRSWTRRPRILITPPRSVAEVTANLDRLRTAFPHSPTIQCRSA</sequence>
<evidence type="ECO:0000256" key="1">
    <source>
        <dbReference type="SAM" id="MobiDB-lite"/>
    </source>
</evidence>
<feature type="region of interest" description="Disordered" evidence="1">
    <location>
        <begin position="53"/>
        <end position="74"/>
    </location>
</feature>
<organism evidence="2 3">
    <name type="scientific">Daphnia sinensis</name>
    <dbReference type="NCBI Taxonomy" id="1820382"/>
    <lineage>
        <taxon>Eukaryota</taxon>
        <taxon>Metazoa</taxon>
        <taxon>Ecdysozoa</taxon>
        <taxon>Arthropoda</taxon>
        <taxon>Crustacea</taxon>
        <taxon>Branchiopoda</taxon>
        <taxon>Diplostraca</taxon>
        <taxon>Cladocera</taxon>
        <taxon>Anomopoda</taxon>
        <taxon>Daphniidae</taxon>
        <taxon>Daphnia</taxon>
        <taxon>Daphnia similis group</taxon>
    </lineage>
</organism>
<keyword evidence="3" id="KW-1185">Reference proteome</keyword>
<proteinExistence type="predicted"/>
<reference evidence="2" key="1">
    <citation type="submission" date="2022-05" db="EMBL/GenBank/DDBJ databases">
        <title>A multi-omics perspective on studying reproductive biology in Daphnia sinensis.</title>
        <authorList>
            <person name="Jia J."/>
        </authorList>
    </citation>
    <scope>NUCLEOTIDE SEQUENCE</scope>
    <source>
        <strain evidence="2">WSL</strain>
    </source>
</reference>
<feature type="compositionally biased region" description="Polar residues" evidence="1">
    <location>
        <begin position="157"/>
        <end position="175"/>
    </location>
</feature>
<feature type="region of interest" description="Disordered" evidence="1">
    <location>
        <begin position="156"/>
        <end position="253"/>
    </location>
</feature>
<name>A0AAD5KF82_9CRUS</name>
<dbReference type="Proteomes" id="UP000820818">
    <property type="component" value="Unassembled WGS sequence"/>
</dbReference>
<evidence type="ECO:0000313" key="3">
    <source>
        <dbReference type="Proteomes" id="UP000820818"/>
    </source>
</evidence>
<gene>
    <name evidence="2" type="ORF">GHT06_005956</name>
</gene>
<feature type="region of interest" description="Disordered" evidence="1">
    <location>
        <begin position="423"/>
        <end position="460"/>
    </location>
</feature>
<protein>
    <submittedName>
        <fullName evidence="2">Uncharacterized protein</fullName>
    </submittedName>
</protein>
<dbReference type="EMBL" id="WJBH02000090">
    <property type="protein sequence ID" value="KAI9550761.1"/>
    <property type="molecule type" value="Genomic_DNA"/>
</dbReference>